<name>A0A3S2UAP3_9BURK</name>
<evidence type="ECO:0000313" key="6">
    <source>
        <dbReference type="Proteomes" id="UP000288178"/>
    </source>
</evidence>
<dbReference type="SUPFAM" id="SSF53448">
    <property type="entry name" value="Nucleotide-diphospho-sugar transferases"/>
    <property type="match status" value="1"/>
</dbReference>
<protein>
    <submittedName>
        <fullName evidence="5">Glycosyltransferase family 2 protein</fullName>
    </submittedName>
</protein>
<reference evidence="5 6" key="1">
    <citation type="submission" date="2019-01" db="EMBL/GenBank/DDBJ databases">
        <authorList>
            <person name="Chen W.-M."/>
        </authorList>
    </citation>
    <scope>NUCLEOTIDE SEQUENCE [LARGE SCALE GENOMIC DNA]</scope>
    <source>
        <strain evidence="5 6">ICH-3</strain>
    </source>
</reference>
<feature type="domain" description="Glycosyltransferase 2-like" evidence="4">
    <location>
        <begin position="120"/>
        <end position="305"/>
    </location>
</feature>
<dbReference type="PANTHER" id="PTHR43179">
    <property type="entry name" value="RHAMNOSYLTRANSFERASE WBBL"/>
    <property type="match status" value="1"/>
</dbReference>
<gene>
    <name evidence="5" type="ORF">ENE75_01910</name>
</gene>
<proteinExistence type="inferred from homology"/>
<comment type="caution">
    <text evidence="5">The sequence shown here is derived from an EMBL/GenBank/DDBJ whole genome shotgun (WGS) entry which is preliminary data.</text>
</comment>
<dbReference type="OrthoDB" id="9771846at2"/>
<comment type="similarity">
    <text evidence="1">Belongs to the glycosyltransferase 2 family.</text>
</comment>
<dbReference type="Proteomes" id="UP000288178">
    <property type="component" value="Unassembled WGS sequence"/>
</dbReference>
<dbReference type="PANTHER" id="PTHR43179:SF12">
    <property type="entry name" value="GALACTOFURANOSYLTRANSFERASE GLFT2"/>
    <property type="match status" value="1"/>
</dbReference>
<accession>A0A3S2UAP3</accession>
<keyword evidence="6" id="KW-1185">Reference proteome</keyword>
<dbReference type="Gene3D" id="3.90.550.10">
    <property type="entry name" value="Spore Coat Polysaccharide Biosynthesis Protein SpsA, Chain A"/>
    <property type="match status" value="1"/>
</dbReference>
<dbReference type="Pfam" id="PF13632">
    <property type="entry name" value="Glyco_trans_2_3"/>
    <property type="match status" value="1"/>
</dbReference>
<evidence type="ECO:0000256" key="3">
    <source>
        <dbReference type="ARBA" id="ARBA00022679"/>
    </source>
</evidence>
<evidence type="ECO:0000256" key="1">
    <source>
        <dbReference type="ARBA" id="ARBA00006739"/>
    </source>
</evidence>
<dbReference type="GO" id="GO:0016757">
    <property type="term" value="F:glycosyltransferase activity"/>
    <property type="evidence" value="ECO:0007669"/>
    <property type="project" value="UniProtKB-KW"/>
</dbReference>
<evidence type="ECO:0000256" key="2">
    <source>
        <dbReference type="ARBA" id="ARBA00022676"/>
    </source>
</evidence>
<dbReference type="EMBL" id="SACT01000001">
    <property type="protein sequence ID" value="RVT53672.1"/>
    <property type="molecule type" value="Genomic_DNA"/>
</dbReference>
<dbReference type="AlphaFoldDB" id="A0A3S2UAP3"/>
<dbReference type="InterPro" id="IPR029044">
    <property type="entry name" value="Nucleotide-diphossugar_trans"/>
</dbReference>
<keyword evidence="2" id="KW-0328">Glycosyltransferase</keyword>
<dbReference type="InterPro" id="IPR001173">
    <property type="entry name" value="Glyco_trans_2-like"/>
</dbReference>
<evidence type="ECO:0000313" key="5">
    <source>
        <dbReference type="EMBL" id="RVT53672.1"/>
    </source>
</evidence>
<evidence type="ECO:0000259" key="4">
    <source>
        <dbReference type="Pfam" id="PF13632"/>
    </source>
</evidence>
<keyword evidence="3 5" id="KW-0808">Transferase</keyword>
<organism evidence="5 6">
    <name type="scientific">Rubrivivax albus</name>
    <dbReference type="NCBI Taxonomy" id="2499835"/>
    <lineage>
        <taxon>Bacteria</taxon>
        <taxon>Pseudomonadati</taxon>
        <taxon>Pseudomonadota</taxon>
        <taxon>Betaproteobacteria</taxon>
        <taxon>Burkholderiales</taxon>
        <taxon>Sphaerotilaceae</taxon>
        <taxon>Rubrivivax</taxon>
    </lineage>
</organism>
<sequence length="330" mass="36278">MMPSVWVLLLNWRNGRDTVECLQSLLDCGGAQVRGVVLCDNDSGDDSFALVASWAAESGVALRLAAVAEALTGVAQVIHGSSQAPWDLHFVQTGANLGFAGGNNVGLRYIRSMAQPDEAVFLLNNDTLLTEGAIDRMLARLCQGRTGMCGATVVYHHGQRRVQAYGGARFQPWLGRARHLGAHAAFDVPRDPASVEPQLDYVLGAALMIRGDCLNDVGLLDDRYFLYYEEIDWATRARRMGYDLGWAPDAVVFHKEGATIGSSSNGRKRSLLSEYHMVRSSLLFTRKFYPYYLPTVVAFILLKSLQMIFHNDLARAAVRTRALLGLSRAP</sequence>